<dbReference type="EMBL" id="EQ962661">
    <property type="protein sequence ID" value="EED11920.1"/>
    <property type="molecule type" value="Genomic_DNA"/>
</dbReference>
<dbReference type="OMA" id="WWFRASG"/>
<dbReference type="AlphaFoldDB" id="B8MV26"/>
<organism evidence="1 2">
    <name type="scientific">Talaromyces stipitatus (strain ATCC 10500 / CBS 375.48 / QM 6759 / NRRL 1006)</name>
    <name type="common">Penicillium stipitatum</name>
    <dbReference type="NCBI Taxonomy" id="441959"/>
    <lineage>
        <taxon>Eukaryota</taxon>
        <taxon>Fungi</taxon>
        <taxon>Dikarya</taxon>
        <taxon>Ascomycota</taxon>
        <taxon>Pezizomycotina</taxon>
        <taxon>Eurotiomycetes</taxon>
        <taxon>Eurotiomycetidae</taxon>
        <taxon>Eurotiales</taxon>
        <taxon>Trichocomaceae</taxon>
        <taxon>Talaromyces</taxon>
        <taxon>Talaromyces sect. Talaromyces</taxon>
    </lineage>
</organism>
<proteinExistence type="predicted"/>
<sequence>MVEPITKISTTRIKPDELLEVVEEKVEFKCDITWETPSIGTRVLPPKDTVAIVVNLVDSPGAIRIFRDEKYIDGVFIDDSAGSQESLYTIVLWKNGWWFRASGLPKVGYVETKK</sequence>
<evidence type="ECO:0000313" key="2">
    <source>
        <dbReference type="Proteomes" id="UP000001745"/>
    </source>
</evidence>
<dbReference type="Proteomes" id="UP000001745">
    <property type="component" value="Unassembled WGS sequence"/>
</dbReference>
<dbReference type="EMBL" id="EQ962661">
    <property type="protein sequence ID" value="EED11919.1"/>
    <property type="molecule type" value="Genomic_DNA"/>
</dbReference>
<dbReference type="InParanoid" id="B8MV26"/>
<dbReference type="RefSeq" id="XP_002488675.1">
    <property type="nucleotide sequence ID" value="XM_002488630.1"/>
</dbReference>
<dbReference type="VEuPathDB" id="FungiDB:TSTA_110980"/>
<gene>
    <name evidence="1" type="ORF">TSTA_110980</name>
</gene>
<dbReference type="GeneID" id="8110127"/>
<protein>
    <submittedName>
        <fullName evidence="1">Uncharacterized protein</fullName>
    </submittedName>
</protein>
<reference evidence="2" key="2">
    <citation type="journal article" date="2015" name="Genome Announc.">
        <title>Genome sequence of the AIDS-associated pathogen Penicillium marneffei (ATCC18224) and its near taxonomic relative Talaromyces stipitatus (ATCC10500).</title>
        <authorList>
            <person name="Nierman W.C."/>
            <person name="Fedorova-Abrams N.D."/>
            <person name="Andrianopoulos A."/>
        </authorList>
    </citation>
    <scope>NUCLEOTIDE SEQUENCE [LARGE SCALE GENOMIC DNA]</scope>
    <source>
        <strain evidence="2">ATCC 10500 / CBS 375.48 / QM 6759 / NRRL 1006</strain>
    </source>
</reference>
<dbReference type="HOGENOM" id="CLU_2198143_0_0_1"/>
<dbReference type="OrthoDB" id="5228066at2759"/>
<reference evidence="1" key="1">
    <citation type="submission" date="2007-10" db="EMBL/GenBank/DDBJ databases">
        <authorList>
            <person name="Zhao H."/>
            <person name="Waite J.H."/>
        </authorList>
    </citation>
    <scope>NUCLEOTIDE SEQUENCE</scope>
    <source>
        <strain evidence="1">ATCC 10500</strain>
    </source>
</reference>
<name>B8MV26_TALSN</name>
<evidence type="ECO:0000313" key="1">
    <source>
        <dbReference type="EMBL" id="EED11919.1"/>
    </source>
</evidence>
<dbReference type="RefSeq" id="XP_002488676.1">
    <property type="nucleotide sequence ID" value="XM_002488631.1"/>
</dbReference>
<accession>B8MV26</accession>
<keyword evidence="2" id="KW-1185">Reference proteome</keyword>